<evidence type="ECO:0000313" key="2">
    <source>
        <dbReference type="Proteomes" id="UP000008181"/>
    </source>
</evidence>
<keyword evidence="2" id="KW-1185">Reference proteome</keyword>
<proteinExistence type="predicted"/>
<dbReference type="AlphaFoldDB" id="G2QYJ0"/>
<reference evidence="1 2" key="1">
    <citation type="journal article" date="2011" name="Nat. Biotechnol.">
        <title>Comparative genomic analysis of the thermophilic biomass-degrading fungi Myceliophthora thermophila and Thielavia terrestris.</title>
        <authorList>
            <person name="Berka R.M."/>
            <person name="Grigoriev I.V."/>
            <person name="Otillar R."/>
            <person name="Salamov A."/>
            <person name="Grimwood J."/>
            <person name="Reid I."/>
            <person name="Ishmael N."/>
            <person name="John T."/>
            <person name="Darmond C."/>
            <person name="Moisan M.-C."/>
            <person name="Henrissat B."/>
            <person name="Coutinho P.M."/>
            <person name="Lombard V."/>
            <person name="Natvig D.O."/>
            <person name="Lindquist E."/>
            <person name="Schmutz J."/>
            <person name="Lucas S."/>
            <person name="Harris P."/>
            <person name="Powlowski J."/>
            <person name="Bellemare A."/>
            <person name="Taylor D."/>
            <person name="Butler G."/>
            <person name="de Vries R.P."/>
            <person name="Allijn I.E."/>
            <person name="van den Brink J."/>
            <person name="Ushinsky S."/>
            <person name="Storms R."/>
            <person name="Powell A.J."/>
            <person name="Paulsen I.T."/>
            <person name="Elbourne L.D.H."/>
            <person name="Baker S.E."/>
            <person name="Magnuson J."/>
            <person name="LaBoissiere S."/>
            <person name="Clutterbuck A.J."/>
            <person name="Martinez D."/>
            <person name="Wogulis M."/>
            <person name="de Leon A.L."/>
            <person name="Rey M.W."/>
            <person name="Tsang A."/>
        </authorList>
    </citation>
    <scope>NUCLEOTIDE SEQUENCE [LARGE SCALE GENOMIC DNA]</scope>
    <source>
        <strain evidence="2">ATCC 38088 / NRRL 8126</strain>
    </source>
</reference>
<dbReference type="Proteomes" id="UP000008181">
    <property type="component" value="Chromosome 2"/>
</dbReference>
<dbReference type="HOGENOM" id="CLU_1511633_0_0_1"/>
<dbReference type="EMBL" id="CP003010">
    <property type="protein sequence ID" value="AEO65378.1"/>
    <property type="molecule type" value="Genomic_DNA"/>
</dbReference>
<dbReference type="RefSeq" id="XP_003651714.1">
    <property type="nucleotide sequence ID" value="XM_003651666.1"/>
</dbReference>
<protein>
    <submittedName>
        <fullName evidence="1">Uncharacterized protein</fullName>
    </submittedName>
</protein>
<sequence>MASVPGGCICYINNTGSVPFPLEFSASRASSTRRDPALVTHASSSQSDLPASFRKHKTYTALCKTYDRILFKVPELVVCIAEKLCLRELWSLMSSSKGLYTLIKTSSRPRRGLRGGGPPARNVPNGALLLSTEAQRRPGLVCHFFDACPGRAQKTRLVGPGLRWVPSRVLQPLHQVII</sequence>
<accession>G2QYJ0</accession>
<dbReference type="GeneID" id="11514770"/>
<dbReference type="KEGG" id="ttt:THITE_2112309"/>
<evidence type="ECO:0000313" key="1">
    <source>
        <dbReference type="EMBL" id="AEO65378.1"/>
    </source>
</evidence>
<name>G2QYJ0_THETT</name>
<organism evidence="1 2">
    <name type="scientific">Thermothielavioides terrestris (strain ATCC 38088 / NRRL 8126)</name>
    <name type="common">Thielavia terrestris</name>
    <dbReference type="NCBI Taxonomy" id="578455"/>
    <lineage>
        <taxon>Eukaryota</taxon>
        <taxon>Fungi</taxon>
        <taxon>Dikarya</taxon>
        <taxon>Ascomycota</taxon>
        <taxon>Pezizomycotina</taxon>
        <taxon>Sordariomycetes</taxon>
        <taxon>Sordariomycetidae</taxon>
        <taxon>Sordariales</taxon>
        <taxon>Chaetomiaceae</taxon>
        <taxon>Thermothielavioides</taxon>
        <taxon>Thermothielavioides terrestris</taxon>
    </lineage>
</organism>
<gene>
    <name evidence="1" type="ORF">THITE_2112309</name>
</gene>